<evidence type="ECO:0000313" key="1">
    <source>
        <dbReference type="EMBL" id="KAB8210404.1"/>
    </source>
</evidence>
<dbReference type="AlphaFoldDB" id="A0A5N6E066"/>
<evidence type="ECO:0000313" key="2">
    <source>
        <dbReference type="Proteomes" id="UP000326532"/>
    </source>
</evidence>
<name>A0A5N6E066_ASPPA</name>
<protein>
    <submittedName>
        <fullName evidence="1">Uncharacterized protein</fullName>
    </submittedName>
</protein>
<dbReference type="VEuPathDB" id="FungiDB:BDV34DRAFT_186704"/>
<keyword evidence="2" id="KW-1185">Reference proteome</keyword>
<sequence>MRIDQAKSCAINCHPMACSESIERSYVAQGRKDLRAIGQRQAEKKENGQRIKRRGGKTTLLRLPFKTDKERKVKWISKALYINNHRSGKAARILPPVAVTTPKPHQALYHQDTHIFESTITPGLYWRQPIQLGHHHSHYITVQMQQSHSSSPQSQPKHGF</sequence>
<proteinExistence type="predicted"/>
<accession>A0A5N6E066</accession>
<dbReference type="EMBL" id="ML734942">
    <property type="protein sequence ID" value="KAB8210404.1"/>
    <property type="molecule type" value="Genomic_DNA"/>
</dbReference>
<reference evidence="1 2" key="1">
    <citation type="submission" date="2019-04" db="EMBL/GenBank/DDBJ databases">
        <title>Fungal friends and foes A comparative genomics study of 23 Aspergillus species from section Flavi.</title>
        <authorList>
            <consortium name="DOE Joint Genome Institute"/>
            <person name="Kjaerbolling I."/>
            <person name="Vesth T.C."/>
            <person name="Frisvad J.C."/>
            <person name="Nybo J.L."/>
            <person name="Theobald S."/>
            <person name="Kildgaard S."/>
            <person name="Petersen T.I."/>
            <person name="Kuo A."/>
            <person name="Sato A."/>
            <person name="Lyhne E.K."/>
            <person name="Kogle M.E."/>
            <person name="Wiebenga A."/>
            <person name="Kun R.S."/>
            <person name="Lubbers R.J."/>
            <person name="Makela M.R."/>
            <person name="Barry K."/>
            <person name="Chovatia M."/>
            <person name="Clum A."/>
            <person name="Daum C."/>
            <person name="Haridas S."/>
            <person name="He G."/>
            <person name="LaButti K."/>
            <person name="Lipzen A."/>
            <person name="Mondo S."/>
            <person name="Pangilinan J."/>
            <person name="Riley R."/>
            <person name="Salamov A."/>
            <person name="Simmons B.A."/>
            <person name="Magnuson J.K."/>
            <person name="Henrissat B."/>
            <person name="Mortensen U.H."/>
            <person name="Larsen T.O."/>
            <person name="De vries R.P."/>
            <person name="Grigoriev I.V."/>
            <person name="Machida M."/>
            <person name="Baker S.E."/>
            <person name="Andersen M.R."/>
        </authorList>
    </citation>
    <scope>NUCLEOTIDE SEQUENCE [LARGE SCALE GENOMIC DNA]</scope>
    <source>
        <strain evidence="1 2">CBS 117618</strain>
    </source>
</reference>
<gene>
    <name evidence="1" type="ORF">BDV34DRAFT_186704</name>
</gene>
<organism evidence="1 2">
    <name type="scientific">Aspergillus parasiticus</name>
    <dbReference type="NCBI Taxonomy" id="5067"/>
    <lineage>
        <taxon>Eukaryota</taxon>
        <taxon>Fungi</taxon>
        <taxon>Dikarya</taxon>
        <taxon>Ascomycota</taxon>
        <taxon>Pezizomycotina</taxon>
        <taxon>Eurotiomycetes</taxon>
        <taxon>Eurotiomycetidae</taxon>
        <taxon>Eurotiales</taxon>
        <taxon>Aspergillaceae</taxon>
        <taxon>Aspergillus</taxon>
        <taxon>Aspergillus subgen. Circumdati</taxon>
    </lineage>
</organism>
<dbReference type="Proteomes" id="UP000326532">
    <property type="component" value="Unassembled WGS sequence"/>
</dbReference>